<dbReference type="EMBL" id="MPUH01000602">
    <property type="protein sequence ID" value="OMJ76943.1"/>
    <property type="molecule type" value="Genomic_DNA"/>
</dbReference>
<gene>
    <name evidence="2" type="ORF">SteCoe_23568</name>
</gene>
<evidence type="ECO:0000313" key="2">
    <source>
        <dbReference type="EMBL" id="OMJ76943.1"/>
    </source>
</evidence>
<keyword evidence="1" id="KW-1133">Transmembrane helix</keyword>
<comment type="caution">
    <text evidence="2">The sequence shown here is derived from an EMBL/GenBank/DDBJ whole genome shotgun (WGS) entry which is preliminary data.</text>
</comment>
<reference evidence="2 3" key="1">
    <citation type="submission" date="2016-11" db="EMBL/GenBank/DDBJ databases">
        <title>The macronuclear genome of Stentor coeruleus: a giant cell with tiny introns.</title>
        <authorList>
            <person name="Slabodnick M."/>
            <person name="Ruby J.G."/>
            <person name="Reiff S.B."/>
            <person name="Swart E.C."/>
            <person name="Gosai S."/>
            <person name="Prabakaran S."/>
            <person name="Witkowska E."/>
            <person name="Larue G.E."/>
            <person name="Fisher S."/>
            <person name="Freeman R.M."/>
            <person name="Gunawardena J."/>
            <person name="Chu W."/>
            <person name="Stover N.A."/>
            <person name="Gregory B.D."/>
            <person name="Nowacki M."/>
            <person name="Derisi J."/>
            <person name="Roy S.W."/>
            <person name="Marshall W.F."/>
            <person name="Sood P."/>
        </authorList>
    </citation>
    <scope>NUCLEOTIDE SEQUENCE [LARGE SCALE GENOMIC DNA]</scope>
    <source>
        <strain evidence="2">WM001</strain>
    </source>
</reference>
<keyword evidence="3" id="KW-1185">Reference proteome</keyword>
<organism evidence="2 3">
    <name type="scientific">Stentor coeruleus</name>
    <dbReference type="NCBI Taxonomy" id="5963"/>
    <lineage>
        <taxon>Eukaryota</taxon>
        <taxon>Sar</taxon>
        <taxon>Alveolata</taxon>
        <taxon>Ciliophora</taxon>
        <taxon>Postciliodesmatophora</taxon>
        <taxon>Heterotrichea</taxon>
        <taxon>Heterotrichida</taxon>
        <taxon>Stentoridae</taxon>
        <taxon>Stentor</taxon>
    </lineage>
</organism>
<evidence type="ECO:0000256" key="1">
    <source>
        <dbReference type="SAM" id="Phobius"/>
    </source>
</evidence>
<keyword evidence="1" id="KW-0472">Membrane</keyword>
<dbReference type="Proteomes" id="UP000187209">
    <property type="component" value="Unassembled WGS sequence"/>
</dbReference>
<keyword evidence="1" id="KW-0812">Transmembrane</keyword>
<sequence>MKIRHRKISSFLVQKRKDRLNKSVLSGDVLDLSINDSILDKSSSSIQYALTERSEVQSNADEYAPTIEKALENRCLTDRVNIPEENLNMNEVIEESPPVDAKKDNSFEKIQEDQNDYEEKKGMIKSSQSEKIFNVAKVLVTSGFIIGSLIYVIKNKRNFKG</sequence>
<feature type="transmembrane region" description="Helical" evidence="1">
    <location>
        <begin position="132"/>
        <end position="153"/>
    </location>
</feature>
<name>A0A1R2BJI7_9CILI</name>
<dbReference type="AlphaFoldDB" id="A0A1R2BJI7"/>
<accession>A0A1R2BJI7</accession>
<proteinExistence type="predicted"/>
<protein>
    <submittedName>
        <fullName evidence="2">Uncharacterized protein</fullName>
    </submittedName>
</protein>
<evidence type="ECO:0000313" key="3">
    <source>
        <dbReference type="Proteomes" id="UP000187209"/>
    </source>
</evidence>